<dbReference type="AlphaFoldDB" id="A0A8K0UVQ4"/>
<gene>
    <name evidence="1" type="ORF">BXZ70DRAFT_741777</name>
</gene>
<protein>
    <submittedName>
        <fullName evidence="1">Uncharacterized protein</fullName>
    </submittedName>
</protein>
<sequence>MPWASSTSLSPGTHRTCVMLWSESAFRRVFPNNAAQPFILWIPKGTNDNRHCRYFIGIWSNSFFPRGVEQGRSDAGRTQCLQAKAQDNAAFLLHSAFTHHPSTVQATNPTTNALILLYDPCQPNSTLSRKFLSSPAGICPLLDHERVAPSREASYNTNHTQWRSFEKPPWRSHDICFVVPRMMVGQPVFSCLLGKACRFMLMQERSHFPGTQSCCTYRPCCR</sequence>
<organism evidence="1 2">
    <name type="scientific">Cristinia sonorae</name>
    <dbReference type="NCBI Taxonomy" id="1940300"/>
    <lineage>
        <taxon>Eukaryota</taxon>
        <taxon>Fungi</taxon>
        <taxon>Dikarya</taxon>
        <taxon>Basidiomycota</taxon>
        <taxon>Agaricomycotina</taxon>
        <taxon>Agaricomycetes</taxon>
        <taxon>Agaricomycetidae</taxon>
        <taxon>Agaricales</taxon>
        <taxon>Pleurotineae</taxon>
        <taxon>Stephanosporaceae</taxon>
        <taxon>Cristinia</taxon>
    </lineage>
</organism>
<comment type="caution">
    <text evidence="1">The sequence shown here is derived from an EMBL/GenBank/DDBJ whole genome shotgun (WGS) entry which is preliminary data.</text>
</comment>
<dbReference type="Proteomes" id="UP000813824">
    <property type="component" value="Unassembled WGS sequence"/>
</dbReference>
<dbReference type="EMBL" id="JAEVFJ010000007">
    <property type="protein sequence ID" value="KAH8103601.1"/>
    <property type="molecule type" value="Genomic_DNA"/>
</dbReference>
<evidence type="ECO:0000313" key="1">
    <source>
        <dbReference type="EMBL" id="KAH8103601.1"/>
    </source>
</evidence>
<reference evidence="1" key="1">
    <citation type="journal article" date="2021" name="New Phytol.">
        <title>Evolutionary innovations through gain and loss of genes in the ectomycorrhizal Boletales.</title>
        <authorList>
            <person name="Wu G."/>
            <person name="Miyauchi S."/>
            <person name="Morin E."/>
            <person name="Kuo A."/>
            <person name="Drula E."/>
            <person name="Varga T."/>
            <person name="Kohler A."/>
            <person name="Feng B."/>
            <person name="Cao Y."/>
            <person name="Lipzen A."/>
            <person name="Daum C."/>
            <person name="Hundley H."/>
            <person name="Pangilinan J."/>
            <person name="Johnson J."/>
            <person name="Barry K."/>
            <person name="LaButti K."/>
            <person name="Ng V."/>
            <person name="Ahrendt S."/>
            <person name="Min B."/>
            <person name="Choi I.G."/>
            <person name="Park H."/>
            <person name="Plett J.M."/>
            <person name="Magnuson J."/>
            <person name="Spatafora J.W."/>
            <person name="Nagy L.G."/>
            <person name="Henrissat B."/>
            <person name="Grigoriev I.V."/>
            <person name="Yang Z.L."/>
            <person name="Xu J."/>
            <person name="Martin F.M."/>
        </authorList>
    </citation>
    <scope>NUCLEOTIDE SEQUENCE</scope>
    <source>
        <strain evidence="1">KKN 215</strain>
    </source>
</reference>
<proteinExistence type="predicted"/>
<keyword evidence="2" id="KW-1185">Reference proteome</keyword>
<evidence type="ECO:0000313" key="2">
    <source>
        <dbReference type="Proteomes" id="UP000813824"/>
    </source>
</evidence>
<accession>A0A8K0UVQ4</accession>
<name>A0A8K0UVQ4_9AGAR</name>